<dbReference type="PANTHER" id="PTHR35147:SF2">
    <property type="entry name" value="CHEMORECEPTOR GLUTAMINE DEAMIDASE CHED-RELATED"/>
    <property type="match status" value="1"/>
</dbReference>
<evidence type="ECO:0000313" key="6">
    <source>
        <dbReference type="Proteomes" id="UP000886476"/>
    </source>
</evidence>
<proteinExistence type="inferred from homology"/>
<accession>A0ABX2CNY6</accession>
<dbReference type="Proteomes" id="UP000886476">
    <property type="component" value="Unassembled WGS sequence"/>
</dbReference>
<dbReference type="NCBIfam" id="NF010013">
    <property type="entry name" value="PRK13487.1"/>
    <property type="match status" value="1"/>
</dbReference>
<reference evidence="5" key="1">
    <citation type="submission" date="2020-05" db="EMBL/GenBank/DDBJ databases">
        <title>Nod-independent and nitrogen-fixing Bradyrhizobium aeschynomene sp. nov. isolated from nodules of Aeschynomene indica.</title>
        <authorList>
            <person name="Zhang Z."/>
        </authorList>
    </citation>
    <scope>NUCLEOTIDE SEQUENCE</scope>
    <source>
        <strain evidence="5">83012</strain>
    </source>
</reference>
<evidence type="ECO:0000256" key="4">
    <source>
        <dbReference type="SAM" id="MobiDB-lite"/>
    </source>
</evidence>
<comment type="caution">
    <text evidence="5">The sequence shown here is derived from an EMBL/GenBank/DDBJ whole genome shotgun (WGS) entry which is preliminary data.</text>
</comment>
<dbReference type="Pfam" id="PF03975">
    <property type="entry name" value="CheD"/>
    <property type="match status" value="1"/>
</dbReference>
<comment type="function">
    <text evidence="3">Probably deamidates glutamine residues to glutamate on methyl-accepting chemotaxis receptors (MCPs), playing an important role in chemotaxis.</text>
</comment>
<organism evidence="5 6">
    <name type="scientific">Bradyrhizobium aeschynomenes</name>
    <dbReference type="NCBI Taxonomy" id="2734909"/>
    <lineage>
        <taxon>Bacteria</taxon>
        <taxon>Pseudomonadati</taxon>
        <taxon>Pseudomonadota</taxon>
        <taxon>Alphaproteobacteria</taxon>
        <taxon>Hyphomicrobiales</taxon>
        <taxon>Nitrobacteraceae</taxon>
        <taxon>Bradyrhizobium</taxon>
    </lineage>
</organism>
<dbReference type="SUPFAM" id="SSF64438">
    <property type="entry name" value="CNF1/YfiH-like putative cysteine hydrolases"/>
    <property type="match status" value="1"/>
</dbReference>
<comment type="catalytic activity">
    <reaction evidence="3">
        <text>L-glutaminyl-[protein] + H2O = L-glutamyl-[protein] + NH4(+)</text>
        <dbReference type="Rhea" id="RHEA:16441"/>
        <dbReference type="Rhea" id="RHEA-COMP:10207"/>
        <dbReference type="Rhea" id="RHEA-COMP:10208"/>
        <dbReference type="ChEBI" id="CHEBI:15377"/>
        <dbReference type="ChEBI" id="CHEBI:28938"/>
        <dbReference type="ChEBI" id="CHEBI:29973"/>
        <dbReference type="ChEBI" id="CHEBI:30011"/>
        <dbReference type="EC" id="3.5.1.44"/>
    </reaction>
</comment>
<gene>
    <name evidence="3 5" type="primary">cheD</name>
    <name evidence="5" type="ORF">HL667_28595</name>
</gene>
<dbReference type="InterPro" id="IPR005659">
    <property type="entry name" value="Chemorcpt_Glu_NH3ase_CheD"/>
</dbReference>
<dbReference type="CDD" id="cd16352">
    <property type="entry name" value="CheD"/>
    <property type="match status" value="1"/>
</dbReference>
<dbReference type="EC" id="3.5.1.44" evidence="3"/>
<dbReference type="PANTHER" id="PTHR35147">
    <property type="entry name" value="CHEMORECEPTOR GLUTAMINE DEAMIDASE CHED-RELATED"/>
    <property type="match status" value="1"/>
</dbReference>
<comment type="similarity">
    <text evidence="3">Belongs to the CheD family.</text>
</comment>
<keyword evidence="2 3" id="KW-0378">Hydrolase</keyword>
<dbReference type="RefSeq" id="WP_172114192.1">
    <property type="nucleotide sequence ID" value="NZ_JABFDN010000014.1"/>
</dbReference>
<evidence type="ECO:0000256" key="2">
    <source>
        <dbReference type="ARBA" id="ARBA00022801"/>
    </source>
</evidence>
<protein>
    <recommendedName>
        <fullName evidence="3">Probable chemoreceptor glutamine deamidase CheD</fullName>
        <ecNumber evidence="3">3.5.1.44</ecNumber>
    </recommendedName>
</protein>
<sequence length="216" mass="23720">MAAKRRQHAQRAAPPSKDVATGTRRYRDHHFDAVAIKVFPGEHYVTDRPDEMLVTVLGSCVAACVRDPIANVGGMNHFMLPEPSGVWSAASACMSYGSVAMERLINDVLARGGVRQRLEIKVFGGANVLAGVVGIGHGNADFVEAYLATENLPIAARHLRGVLPRRVHYFPMSGRVMLLELRRTDRETVVRDETSYKSRIMVEPVAGPIELFEAIT</sequence>
<dbReference type="InterPro" id="IPR038592">
    <property type="entry name" value="CheD-like_sf"/>
</dbReference>
<dbReference type="EMBL" id="JABFDN010000014">
    <property type="protein sequence ID" value="NPU68992.1"/>
    <property type="molecule type" value="Genomic_DNA"/>
</dbReference>
<evidence type="ECO:0000256" key="1">
    <source>
        <dbReference type="ARBA" id="ARBA00022500"/>
    </source>
</evidence>
<keyword evidence="1 3" id="KW-0145">Chemotaxis</keyword>
<name>A0ABX2CNY6_9BRAD</name>
<dbReference type="InterPro" id="IPR011324">
    <property type="entry name" value="Cytotoxic_necrot_fac-like_cat"/>
</dbReference>
<evidence type="ECO:0000256" key="3">
    <source>
        <dbReference type="HAMAP-Rule" id="MF_01440"/>
    </source>
</evidence>
<feature type="region of interest" description="Disordered" evidence="4">
    <location>
        <begin position="1"/>
        <end position="23"/>
    </location>
</feature>
<keyword evidence="6" id="KW-1185">Reference proteome</keyword>
<evidence type="ECO:0000313" key="5">
    <source>
        <dbReference type="EMBL" id="NPU68992.1"/>
    </source>
</evidence>
<dbReference type="HAMAP" id="MF_01440">
    <property type="entry name" value="CheD"/>
    <property type="match status" value="1"/>
</dbReference>
<dbReference type="Gene3D" id="3.30.1330.200">
    <property type="match status" value="1"/>
</dbReference>